<evidence type="ECO:0000313" key="6">
    <source>
        <dbReference type="Proteomes" id="UP001501126"/>
    </source>
</evidence>
<organism evidence="5 6">
    <name type="scientific">Wandonia haliotis</name>
    <dbReference type="NCBI Taxonomy" id="574963"/>
    <lineage>
        <taxon>Bacteria</taxon>
        <taxon>Pseudomonadati</taxon>
        <taxon>Bacteroidota</taxon>
        <taxon>Flavobacteriia</taxon>
        <taxon>Flavobacteriales</taxon>
        <taxon>Crocinitomicaceae</taxon>
        <taxon>Wandonia</taxon>
    </lineage>
</organism>
<dbReference type="SFLD" id="SFLDG01018">
    <property type="entry name" value="Squalene/Phytoene_Synthase_Lik"/>
    <property type="match status" value="1"/>
</dbReference>
<keyword evidence="4" id="KW-0808">Transferase</keyword>
<evidence type="ECO:0000256" key="4">
    <source>
        <dbReference type="ARBA" id="ARBA00022679"/>
    </source>
</evidence>
<protein>
    <recommendedName>
        <fullName evidence="3">squalene synthase</fullName>
        <ecNumber evidence="3">2.5.1.21</ecNumber>
    </recommendedName>
</protein>
<dbReference type="EMBL" id="BAAAFH010000022">
    <property type="protein sequence ID" value="GAA0876633.1"/>
    <property type="molecule type" value="Genomic_DNA"/>
</dbReference>
<keyword evidence="6" id="KW-1185">Reference proteome</keyword>
<dbReference type="Gene3D" id="1.10.600.10">
    <property type="entry name" value="Farnesyl Diphosphate Synthase"/>
    <property type="match status" value="1"/>
</dbReference>
<comment type="similarity">
    <text evidence="2">Belongs to the phytoene/squalene synthase family.</text>
</comment>
<sequence>MKRKFKDFRPSEERLDTMAPDMSDDEFCFEALKKVSRSFSVVIQQLPEELRKPVCLFYLILRGLDTVEDDMKIDHKQKVEWLNTFASRMNQEAFTLDNVGDTQDYRDLMKHFDKVLREYHQLEEKYKVVITDITERMAFGMNKYFVGEVDSYEDWDDYCYYVAGLVGIGLSQLFIASGIEDDARLKDEALSNHMGLLLQKTNIIRDFAEDLDGDRLFWPKAAWNKVVSDPADLQKNEKQGMEVLNSLVVNALQHVPHCLNYMSALKNYDVFRFCAIPQLMAIATLFELYGNQDVLIKNVKIRKGKTARYFMSDMDFQATESEFRTFLEKLYNRSGDKTIKDIINKIEQRNAVGV</sequence>
<dbReference type="RefSeq" id="WP_343789875.1">
    <property type="nucleotide sequence ID" value="NZ_BAAAFH010000022.1"/>
</dbReference>
<dbReference type="Pfam" id="PF00494">
    <property type="entry name" value="SQS_PSY"/>
    <property type="match status" value="1"/>
</dbReference>
<dbReference type="Proteomes" id="UP001501126">
    <property type="component" value="Unassembled WGS sequence"/>
</dbReference>
<dbReference type="InterPro" id="IPR008949">
    <property type="entry name" value="Isoprenoid_synthase_dom_sf"/>
</dbReference>
<dbReference type="InterPro" id="IPR033904">
    <property type="entry name" value="Trans_IPPS_HH"/>
</dbReference>
<accession>A0ABP3Y747</accession>
<dbReference type="InterPro" id="IPR002060">
    <property type="entry name" value="Squ/phyt_synthse"/>
</dbReference>
<name>A0ABP3Y747_9FLAO</name>
<evidence type="ECO:0000256" key="1">
    <source>
        <dbReference type="ARBA" id="ARBA00001946"/>
    </source>
</evidence>
<dbReference type="NCBIfam" id="TIGR01559">
    <property type="entry name" value="squal_synth"/>
    <property type="match status" value="1"/>
</dbReference>
<dbReference type="CDD" id="cd00683">
    <property type="entry name" value="Trans_IPPS_HH"/>
    <property type="match status" value="1"/>
</dbReference>
<dbReference type="PROSITE" id="PS01044">
    <property type="entry name" value="SQUALEN_PHYTOEN_SYN_1"/>
    <property type="match status" value="1"/>
</dbReference>
<evidence type="ECO:0000313" key="5">
    <source>
        <dbReference type="EMBL" id="GAA0876633.1"/>
    </source>
</evidence>
<dbReference type="SFLD" id="SFLDS00005">
    <property type="entry name" value="Isoprenoid_Synthase_Type_I"/>
    <property type="match status" value="1"/>
</dbReference>
<comment type="caution">
    <text evidence="5">The sequence shown here is derived from an EMBL/GenBank/DDBJ whole genome shotgun (WGS) entry which is preliminary data.</text>
</comment>
<dbReference type="PANTHER" id="PTHR11626">
    <property type="entry name" value="FARNESYL-DIPHOSPHATE FARNESYLTRANSFERASE"/>
    <property type="match status" value="1"/>
</dbReference>
<dbReference type="InterPro" id="IPR044844">
    <property type="entry name" value="Trans_IPPS_euk-type"/>
</dbReference>
<evidence type="ECO:0000256" key="2">
    <source>
        <dbReference type="ARBA" id="ARBA00006251"/>
    </source>
</evidence>
<evidence type="ECO:0000256" key="3">
    <source>
        <dbReference type="ARBA" id="ARBA00012373"/>
    </source>
</evidence>
<gene>
    <name evidence="5" type="ORF">GCM10009118_30430</name>
</gene>
<dbReference type="InterPro" id="IPR019845">
    <property type="entry name" value="Squalene/phytoene_synthase_CS"/>
</dbReference>
<comment type="cofactor">
    <cofactor evidence="1">
        <name>Mg(2+)</name>
        <dbReference type="ChEBI" id="CHEBI:18420"/>
    </cofactor>
</comment>
<proteinExistence type="inferred from homology"/>
<reference evidence="6" key="1">
    <citation type="journal article" date="2019" name="Int. J. Syst. Evol. Microbiol.">
        <title>The Global Catalogue of Microorganisms (GCM) 10K type strain sequencing project: providing services to taxonomists for standard genome sequencing and annotation.</title>
        <authorList>
            <consortium name="The Broad Institute Genomics Platform"/>
            <consortium name="The Broad Institute Genome Sequencing Center for Infectious Disease"/>
            <person name="Wu L."/>
            <person name="Ma J."/>
        </authorList>
    </citation>
    <scope>NUCLEOTIDE SEQUENCE [LARGE SCALE GENOMIC DNA]</scope>
    <source>
        <strain evidence="6">JCM 16083</strain>
    </source>
</reference>
<dbReference type="PROSITE" id="PS01045">
    <property type="entry name" value="SQUALEN_PHYTOEN_SYN_2"/>
    <property type="match status" value="1"/>
</dbReference>
<dbReference type="InterPro" id="IPR006449">
    <property type="entry name" value="Squal_synth-like"/>
</dbReference>
<dbReference type="EC" id="2.5.1.21" evidence="3"/>
<dbReference type="PANTHER" id="PTHR11626:SF2">
    <property type="entry name" value="SQUALENE SYNTHASE"/>
    <property type="match status" value="1"/>
</dbReference>
<dbReference type="SUPFAM" id="SSF48576">
    <property type="entry name" value="Terpenoid synthases"/>
    <property type="match status" value="1"/>
</dbReference>